<reference evidence="8 10" key="2">
    <citation type="submission" date="2019-11" db="EMBL/GenBank/DDBJ databases">
        <title>Characterisation of Fundicoccus ignavus gen. nov. sp. nov., a novel genus of the family Aerococcaceae isolated from bulk tank milk.</title>
        <authorList>
            <person name="Siebert A."/>
            <person name="Huptas C."/>
            <person name="Wenning M."/>
            <person name="Scherer S."/>
            <person name="Doll E.V."/>
        </authorList>
    </citation>
    <scope>NUCLEOTIDE SEQUENCE [LARGE SCALE GENOMIC DNA]</scope>
    <source>
        <strain evidence="5 10">DSM 109653</strain>
        <strain evidence="6 8">WS4759</strain>
    </source>
</reference>
<dbReference type="AlphaFoldDB" id="A0A6I2GLZ7"/>
<dbReference type="GO" id="GO:0009117">
    <property type="term" value="P:nucleotide metabolic process"/>
    <property type="evidence" value="ECO:0007669"/>
    <property type="project" value="TreeGrafter"/>
</dbReference>
<evidence type="ECO:0000256" key="3">
    <source>
        <dbReference type="PROSITE-ProRule" id="PRU00464"/>
    </source>
</evidence>
<dbReference type="CDD" id="cd01277">
    <property type="entry name" value="HINT_subgroup"/>
    <property type="match status" value="1"/>
</dbReference>
<name>A0A6I2GLZ7_9LACT</name>
<sequence length="139" mass="15982">MTNCIFCKIINNEIPSAKVYEDEKVLAFLDMSQTTPGHTLVIPKEHVQDVFVMDESTAADLFARVPKIARAIEKAFPEIKGMNIVNNNREFAYQSVFHSHVHLIPRFEQDNFAINFENNQTSYSQEEYADRANKISQNI</sequence>
<dbReference type="InterPro" id="IPR001310">
    <property type="entry name" value="Histidine_triad_HIT"/>
</dbReference>
<dbReference type="EMBL" id="WJQS01000004">
    <property type="protein sequence ID" value="MRI85518.1"/>
    <property type="molecule type" value="Genomic_DNA"/>
</dbReference>
<evidence type="ECO:0000313" key="10">
    <source>
        <dbReference type="Proteomes" id="UP000469870"/>
    </source>
</evidence>
<dbReference type="Pfam" id="PF01230">
    <property type="entry name" value="HIT"/>
    <property type="match status" value="1"/>
</dbReference>
<dbReference type="Proteomes" id="UP000440066">
    <property type="component" value="Unassembled WGS sequence"/>
</dbReference>
<evidence type="ECO:0000259" key="4">
    <source>
        <dbReference type="PROSITE" id="PS51084"/>
    </source>
</evidence>
<gene>
    <name evidence="7" type="ORF">GF867_03945</name>
    <name evidence="6" type="ORF">GIY09_06455</name>
    <name evidence="5" type="ORF">GIY11_05840</name>
</gene>
<dbReference type="RefSeq" id="WP_153831809.1">
    <property type="nucleotide sequence ID" value="NZ_WJQR01000004.1"/>
</dbReference>
<organism evidence="6 8">
    <name type="scientific">Fundicoccus ignavus</name>
    <dbReference type="NCBI Taxonomy" id="2664442"/>
    <lineage>
        <taxon>Bacteria</taxon>
        <taxon>Bacillati</taxon>
        <taxon>Bacillota</taxon>
        <taxon>Bacilli</taxon>
        <taxon>Lactobacillales</taxon>
        <taxon>Aerococcaceae</taxon>
        <taxon>Fundicoccus</taxon>
    </lineage>
</organism>
<protein>
    <submittedName>
        <fullName evidence="6">HIT domain-containing protein</fullName>
    </submittedName>
</protein>
<dbReference type="PRINTS" id="PR00332">
    <property type="entry name" value="HISTRIAD"/>
</dbReference>
<dbReference type="PANTHER" id="PTHR46648:SF1">
    <property type="entry name" value="ADENOSINE 5'-MONOPHOSPHORAMIDASE HNT1"/>
    <property type="match status" value="1"/>
</dbReference>
<feature type="domain" description="HIT" evidence="4">
    <location>
        <begin position="5"/>
        <end position="113"/>
    </location>
</feature>
<feature type="active site" description="Tele-AMP-histidine intermediate" evidence="1">
    <location>
        <position position="100"/>
    </location>
</feature>
<reference evidence="7 9" key="1">
    <citation type="submission" date="2019-11" db="EMBL/GenBank/DDBJ databases">
        <title>Characterisation of Fundicoccus ignavus gen. nov. sp. nov., a novel genus of the family Aerococcaceae from bulk tank milk.</title>
        <authorList>
            <person name="Siebert A."/>
            <person name="Huptas C."/>
            <person name="Wenning M."/>
            <person name="Scherer S."/>
            <person name="Doll E.V."/>
        </authorList>
    </citation>
    <scope>NUCLEOTIDE SEQUENCE [LARGE SCALE GENOMIC DNA]</scope>
    <source>
        <strain evidence="7 9">DSM 109652</strain>
    </source>
</reference>
<evidence type="ECO:0000313" key="5">
    <source>
        <dbReference type="EMBL" id="MRI81534.1"/>
    </source>
</evidence>
<dbReference type="InterPro" id="IPR039384">
    <property type="entry name" value="HINT"/>
</dbReference>
<evidence type="ECO:0000256" key="2">
    <source>
        <dbReference type="PIRSR" id="PIRSR601310-3"/>
    </source>
</evidence>
<dbReference type="FunFam" id="3.30.428.10:FF:000014">
    <property type="entry name" value="Putative histidine triad (HIT) protein"/>
    <property type="match status" value="1"/>
</dbReference>
<dbReference type="EMBL" id="WJQR01000004">
    <property type="protein sequence ID" value="MRI81534.1"/>
    <property type="molecule type" value="Genomic_DNA"/>
</dbReference>
<evidence type="ECO:0000256" key="1">
    <source>
        <dbReference type="PIRSR" id="PIRSR601310-1"/>
    </source>
</evidence>
<dbReference type="SUPFAM" id="SSF54197">
    <property type="entry name" value="HIT-like"/>
    <property type="match status" value="1"/>
</dbReference>
<dbReference type="PROSITE" id="PS00892">
    <property type="entry name" value="HIT_1"/>
    <property type="match status" value="1"/>
</dbReference>
<accession>A0A6I2GLZ7</accession>
<comment type="caution">
    <text evidence="6">The sequence shown here is derived from an EMBL/GenBank/DDBJ whole genome shotgun (WGS) entry which is preliminary data.</text>
</comment>
<proteinExistence type="predicted"/>
<dbReference type="Proteomes" id="UP000469870">
    <property type="component" value="Unassembled WGS sequence"/>
</dbReference>
<feature type="short sequence motif" description="Histidine triad motif" evidence="2 3">
    <location>
        <begin position="98"/>
        <end position="102"/>
    </location>
</feature>
<dbReference type="PROSITE" id="PS51084">
    <property type="entry name" value="HIT_2"/>
    <property type="match status" value="1"/>
</dbReference>
<evidence type="ECO:0000313" key="9">
    <source>
        <dbReference type="Proteomes" id="UP000440066"/>
    </source>
</evidence>
<dbReference type="Proteomes" id="UP000430975">
    <property type="component" value="Unassembled WGS sequence"/>
</dbReference>
<evidence type="ECO:0000313" key="8">
    <source>
        <dbReference type="Proteomes" id="UP000430975"/>
    </source>
</evidence>
<dbReference type="InterPro" id="IPR011146">
    <property type="entry name" value="HIT-like"/>
</dbReference>
<dbReference type="InterPro" id="IPR019808">
    <property type="entry name" value="Histidine_triad_CS"/>
</dbReference>
<dbReference type="Gene3D" id="3.30.428.10">
    <property type="entry name" value="HIT-like"/>
    <property type="match status" value="1"/>
</dbReference>
<dbReference type="EMBL" id="WJQT01000003">
    <property type="protein sequence ID" value="MRJ46722.1"/>
    <property type="molecule type" value="Genomic_DNA"/>
</dbReference>
<dbReference type="InterPro" id="IPR036265">
    <property type="entry name" value="HIT-like_sf"/>
</dbReference>
<evidence type="ECO:0000313" key="7">
    <source>
        <dbReference type="EMBL" id="MRJ46722.1"/>
    </source>
</evidence>
<dbReference type="PANTHER" id="PTHR46648">
    <property type="entry name" value="HIT FAMILY PROTEIN 1"/>
    <property type="match status" value="1"/>
</dbReference>
<keyword evidence="8" id="KW-1185">Reference proteome</keyword>
<dbReference type="GO" id="GO:0003824">
    <property type="term" value="F:catalytic activity"/>
    <property type="evidence" value="ECO:0007669"/>
    <property type="project" value="InterPro"/>
</dbReference>
<evidence type="ECO:0000313" key="6">
    <source>
        <dbReference type="EMBL" id="MRI85518.1"/>
    </source>
</evidence>